<dbReference type="Proteomes" id="UP001480595">
    <property type="component" value="Unassembled WGS sequence"/>
</dbReference>
<dbReference type="RefSeq" id="XP_066709327.1">
    <property type="nucleotide sequence ID" value="XM_066864366.1"/>
</dbReference>
<evidence type="ECO:0000313" key="2">
    <source>
        <dbReference type="EMBL" id="KAK8042474.1"/>
    </source>
</evidence>
<organism evidence="2 3">
    <name type="scientific">Apiospora phragmitis</name>
    <dbReference type="NCBI Taxonomy" id="2905665"/>
    <lineage>
        <taxon>Eukaryota</taxon>
        <taxon>Fungi</taxon>
        <taxon>Dikarya</taxon>
        <taxon>Ascomycota</taxon>
        <taxon>Pezizomycotina</taxon>
        <taxon>Sordariomycetes</taxon>
        <taxon>Xylariomycetidae</taxon>
        <taxon>Amphisphaeriales</taxon>
        <taxon>Apiosporaceae</taxon>
        <taxon>Apiospora</taxon>
    </lineage>
</organism>
<evidence type="ECO:0000313" key="3">
    <source>
        <dbReference type="Proteomes" id="UP001480595"/>
    </source>
</evidence>
<name>A0ABR1T7A7_9PEZI</name>
<protein>
    <submittedName>
        <fullName evidence="2">Uncharacterized protein</fullName>
    </submittedName>
</protein>
<proteinExistence type="predicted"/>
<comment type="caution">
    <text evidence="2">The sequence shown here is derived from an EMBL/GenBank/DDBJ whole genome shotgun (WGS) entry which is preliminary data.</text>
</comment>
<feature type="region of interest" description="Disordered" evidence="1">
    <location>
        <begin position="39"/>
        <end position="71"/>
    </location>
</feature>
<evidence type="ECO:0000256" key="1">
    <source>
        <dbReference type="SAM" id="MobiDB-lite"/>
    </source>
</evidence>
<dbReference type="EMBL" id="JAQQWL010000013">
    <property type="protein sequence ID" value="KAK8042474.1"/>
    <property type="molecule type" value="Genomic_DNA"/>
</dbReference>
<accession>A0ABR1T7A7</accession>
<reference evidence="2 3" key="1">
    <citation type="submission" date="2023-01" db="EMBL/GenBank/DDBJ databases">
        <title>Analysis of 21 Apiospora genomes using comparative genomics revels a genus with tremendous synthesis potential of carbohydrate active enzymes and secondary metabolites.</title>
        <authorList>
            <person name="Sorensen T."/>
        </authorList>
    </citation>
    <scope>NUCLEOTIDE SEQUENCE [LARGE SCALE GENOMIC DNA]</scope>
    <source>
        <strain evidence="2 3">CBS 135458</strain>
    </source>
</reference>
<gene>
    <name evidence="2" type="ORF">PG994_012957</name>
</gene>
<feature type="compositionally biased region" description="Basic and acidic residues" evidence="1">
    <location>
        <begin position="8"/>
        <end position="17"/>
    </location>
</feature>
<dbReference type="GeneID" id="92097429"/>
<keyword evidence="3" id="KW-1185">Reference proteome</keyword>
<feature type="region of interest" description="Disordered" evidence="1">
    <location>
        <begin position="1"/>
        <end position="20"/>
    </location>
</feature>
<sequence length="150" mass="16062">MHGNQDTMGHHEPHDMDEVGSNVLGEKENCHMVGNAASSDATLQADEEKANLAEKVTTDTSTKDDDESGRQKVSNAWYNTFISGTYGFFSAILLGEWRLREGIRVQGPNAVTQLMCAVVVQAHASVDKVSDLDPRKRKGVCGPGSVGSGG</sequence>